<keyword evidence="2" id="KW-0472">Membrane</keyword>
<feature type="non-terminal residue" evidence="3">
    <location>
        <position position="860"/>
    </location>
</feature>
<accession>A0AA39MVU1</accession>
<name>A0AA39MVU1_ARMTA</name>
<keyword evidence="4" id="KW-1185">Reference proteome</keyword>
<evidence type="ECO:0000313" key="3">
    <source>
        <dbReference type="EMBL" id="KAK0447934.1"/>
    </source>
</evidence>
<dbReference type="GeneID" id="85353555"/>
<evidence type="ECO:0000256" key="2">
    <source>
        <dbReference type="SAM" id="Phobius"/>
    </source>
</evidence>
<feature type="transmembrane region" description="Helical" evidence="2">
    <location>
        <begin position="769"/>
        <end position="789"/>
    </location>
</feature>
<reference evidence="3" key="1">
    <citation type="submission" date="2023-06" db="EMBL/GenBank/DDBJ databases">
        <authorList>
            <consortium name="Lawrence Berkeley National Laboratory"/>
            <person name="Ahrendt S."/>
            <person name="Sahu N."/>
            <person name="Indic B."/>
            <person name="Wong-Bajracharya J."/>
            <person name="Merenyi Z."/>
            <person name="Ke H.-M."/>
            <person name="Monk M."/>
            <person name="Kocsube S."/>
            <person name="Drula E."/>
            <person name="Lipzen A."/>
            <person name="Balint B."/>
            <person name="Henrissat B."/>
            <person name="Andreopoulos B."/>
            <person name="Martin F.M."/>
            <person name="Harder C.B."/>
            <person name="Rigling D."/>
            <person name="Ford K.L."/>
            <person name="Foster G.D."/>
            <person name="Pangilinan J."/>
            <person name="Papanicolaou A."/>
            <person name="Barry K."/>
            <person name="LaButti K."/>
            <person name="Viragh M."/>
            <person name="Koriabine M."/>
            <person name="Yan M."/>
            <person name="Riley R."/>
            <person name="Champramary S."/>
            <person name="Plett K.L."/>
            <person name="Tsai I.J."/>
            <person name="Slot J."/>
            <person name="Sipos G."/>
            <person name="Plett J."/>
            <person name="Nagy L.G."/>
            <person name="Grigoriev I.V."/>
        </authorList>
    </citation>
    <scope>NUCLEOTIDE SEQUENCE</scope>
    <source>
        <strain evidence="3">CCBAS 213</strain>
    </source>
</reference>
<proteinExistence type="predicted"/>
<gene>
    <name evidence="3" type="ORF">EV420DRAFT_1483728</name>
</gene>
<comment type="caution">
    <text evidence="3">The sequence shown here is derived from an EMBL/GenBank/DDBJ whole genome shotgun (WGS) entry which is preliminary data.</text>
</comment>
<keyword evidence="2" id="KW-1133">Transmembrane helix</keyword>
<feature type="region of interest" description="Disordered" evidence="1">
    <location>
        <begin position="64"/>
        <end position="85"/>
    </location>
</feature>
<organism evidence="3 4">
    <name type="scientific">Armillaria tabescens</name>
    <name type="common">Ringless honey mushroom</name>
    <name type="synonym">Agaricus tabescens</name>
    <dbReference type="NCBI Taxonomy" id="1929756"/>
    <lineage>
        <taxon>Eukaryota</taxon>
        <taxon>Fungi</taxon>
        <taxon>Dikarya</taxon>
        <taxon>Basidiomycota</taxon>
        <taxon>Agaricomycotina</taxon>
        <taxon>Agaricomycetes</taxon>
        <taxon>Agaricomycetidae</taxon>
        <taxon>Agaricales</taxon>
        <taxon>Marasmiineae</taxon>
        <taxon>Physalacriaceae</taxon>
        <taxon>Desarmillaria</taxon>
    </lineage>
</organism>
<dbReference type="RefSeq" id="XP_060326349.1">
    <property type="nucleotide sequence ID" value="XM_060470007.1"/>
</dbReference>
<evidence type="ECO:0000256" key="1">
    <source>
        <dbReference type="SAM" id="MobiDB-lite"/>
    </source>
</evidence>
<dbReference type="EMBL" id="JAUEPS010000043">
    <property type="protein sequence ID" value="KAK0447934.1"/>
    <property type="molecule type" value="Genomic_DNA"/>
</dbReference>
<keyword evidence="2" id="KW-0812">Transmembrane</keyword>
<protein>
    <submittedName>
        <fullName evidence="3">Uncharacterized protein</fullName>
    </submittedName>
</protein>
<feature type="region of interest" description="Disordered" evidence="1">
    <location>
        <begin position="235"/>
        <end position="254"/>
    </location>
</feature>
<evidence type="ECO:0000313" key="4">
    <source>
        <dbReference type="Proteomes" id="UP001175211"/>
    </source>
</evidence>
<dbReference type="AlphaFoldDB" id="A0AA39MVU1"/>
<sequence>MTVCLVSAWEDQIEPRLVARTPREKDTNRRRFLSGTMERGPTRAIRQDQPQSVVRVSLKYEGLENGEQTPSSTTSHHDQKTRSGPSVNIWLQTGILVLPRSMLSLMSEDLKTSEVALCPGSVAARRLASALFEPFRYSHTKARSGSKCCISMQITRGRTILIPEDQKSTVALPDHIAEAFDVPVTKSWNEDFRATAPIPYLSPPRRALRCPDCSHIITSSLSPKGVEKVIAPRSDHIKQRHGRRTTSSDRHPDPNEYFYAQVSGPSCGGKRLHSKIVLHGYTPPPQSGPAYQCVQALTSLKPSTVGISTPTPVYAEWLEQLGYPSMLQHALKGLSQNELFSLVILPSLYETRSPPLPNEVLVENALRHIYLFLTTFIKDANRYLDSAHPQLRDEIGTPSSQFRNLKYPSAYAGIVMGLFILLLRTTVLNKAGMPLPFKLKLDPQERKATKRLYRYITESGDDLDLGTLHQKTYNLLKAVLMAQPSIEKRWSTAIDYVLFFGAFRRRRTGMLEGDSPFASPGQFTAVHIVRLGDSKAVYVPFEDNNSVSLDSVIVEEEDEEQSTSFSRVRVAWHAAHVGKLQCPPPTQSVWEPNGHSFTLHRKARTIEVDVNRFKDGTWSLVKSVHRVLEKLMLDDPESIDLVMTFDVLGLEDNPCVPVSFIASTTSRSATASIVEVIWEKLQAYVFHDGPKRIDGSRVRDWLRLEELVGVLVTLHAITGGINPRSQQIAQLEFNSSIADHDRHLFLLNRDLVVAFSPSKNPRKQGEKSGSVHFLPSVVAQLLIVFLIFVRPLKTRLLMARGSVKLPGFLQTRIYLDTHGYPYSGAQLDNIIRDHLGKHFGMYANTLDLRQIFSSIKNKYS</sequence>
<dbReference type="Proteomes" id="UP001175211">
    <property type="component" value="Unassembled WGS sequence"/>
</dbReference>